<gene>
    <name evidence="2" type="ORF">DPMN_050852</name>
</gene>
<evidence type="ECO:0000313" key="3">
    <source>
        <dbReference type="Proteomes" id="UP000828390"/>
    </source>
</evidence>
<proteinExistence type="predicted"/>
<feature type="compositionally biased region" description="Basic and acidic residues" evidence="1">
    <location>
        <begin position="82"/>
        <end position="95"/>
    </location>
</feature>
<evidence type="ECO:0000313" key="2">
    <source>
        <dbReference type="EMBL" id="KAH3725023.1"/>
    </source>
</evidence>
<feature type="compositionally biased region" description="Polar residues" evidence="1">
    <location>
        <begin position="72"/>
        <end position="81"/>
    </location>
</feature>
<protein>
    <submittedName>
        <fullName evidence="2">Uncharacterized protein</fullName>
    </submittedName>
</protein>
<comment type="caution">
    <text evidence="2">The sequence shown here is derived from an EMBL/GenBank/DDBJ whole genome shotgun (WGS) entry which is preliminary data.</text>
</comment>
<sequence length="114" mass="12776">MHPIVNPTRLPMASQSFFAKLRSLKNDVSTLYFRKRSESTGSMLKYQKRCCQCVLPATVPSTPVQMRSRRFASSNSSTNCLRETHAGVQPEHERGSFNTSESLLVSVGQYKSST</sequence>
<dbReference type="Proteomes" id="UP000828390">
    <property type="component" value="Unassembled WGS sequence"/>
</dbReference>
<keyword evidence="3" id="KW-1185">Reference proteome</keyword>
<dbReference type="EMBL" id="JAIWYP010000012">
    <property type="protein sequence ID" value="KAH3725023.1"/>
    <property type="molecule type" value="Genomic_DNA"/>
</dbReference>
<organism evidence="2 3">
    <name type="scientific">Dreissena polymorpha</name>
    <name type="common">Zebra mussel</name>
    <name type="synonym">Mytilus polymorpha</name>
    <dbReference type="NCBI Taxonomy" id="45954"/>
    <lineage>
        <taxon>Eukaryota</taxon>
        <taxon>Metazoa</taxon>
        <taxon>Spiralia</taxon>
        <taxon>Lophotrochozoa</taxon>
        <taxon>Mollusca</taxon>
        <taxon>Bivalvia</taxon>
        <taxon>Autobranchia</taxon>
        <taxon>Heteroconchia</taxon>
        <taxon>Euheterodonta</taxon>
        <taxon>Imparidentia</taxon>
        <taxon>Neoheterodontei</taxon>
        <taxon>Myida</taxon>
        <taxon>Dreissenoidea</taxon>
        <taxon>Dreissenidae</taxon>
        <taxon>Dreissena</taxon>
    </lineage>
</organism>
<reference evidence="2" key="1">
    <citation type="journal article" date="2019" name="bioRxiv">
        <title>The Genome of the Zebra Mussel, Dreissena polymorpha: A Resource for Invasive Species Research.</title>
        <authorList>
            <person name="McCartney M.A."/>
            <person name="Auch B."/>
            <person name="Kono T."/>
            <person name="Mallez S."/>
            <person name="Zhang Y."/>
            <person name="Obille A."/>
            <person name="Becker A."/>
            <person name="Abrahante J.E."/>
            <person name="Garbe J."/>
            <person name="Badalamenti J.P."/>
            <person name="Herman A."/>
            <person name="Mangelson H."/>
            <person name="Liachko I."/>
            <person name="Sullivan S."/>
            <person name="Sone E.D."/>
            <person name="Koren S."/>
            <person name="Silverstein K.A.T."/>
            <person name="Beckman K.B."/>
            <person name="Gohl D.M."/>
        </authorList>
    </citation>
    <scope>NUCLEOTIDE SEQUENCE</scope>
    <source>
        <strain evidence="2">Duluth1</strain>
        <tissue evidence="2">Whole animal</tissue>
    </source>
</reference>
<reference evidence="2" key="2">
    <citation type="submission" date="2020-11" db="EMBL/GenBank/DDBJ databases">
        <authorList>
            <person name="McCartney M.A."/>
            <person name="Auch B."/>
            <person name="Kono T."/>
            <person name="Mallez S."/>
            <person name="Becker A."/>
            <person name="Gohl D.M."/>
            <person name="Silverstein K.A.T."/>
            <person name="Koren S."/>
            <person name="Bechman K.B."/>
            <person name="Herman A."/>
            <person name="Abrahante J.E."/>
            <person name="Garbe J."/>
        </authorList>
    </citation>
    <scope>NUCLEOTIDE SEQUENCE</scope>
    <source>
        <strain evidence="2">Duluth1</strain>
        <tissue evidence="2">Whole animal</tissue>
    </source>
</reference>
<accession>A0A9D4HPP6</accession>
<name>A0A9D4HPP6_DREPO</name>
<feature type="region of interest" description="Disordered" evidence="1">
    <location>
        <begin position="72"/>
        <end position="100"/>
    </location>
</feature>
<dbReference type="AlphaFoldDB" id="A0A9D4HPP6"/>
<evidence type="ECO:0000256" key="1">
    <source>
        <dbReference type="SAM" id="MobiDB-lite"/>
    </source>
</evidence>